<gene>
    <name evidence="2" type="ORF">GBAR_LOCUS26803</name>
</gene>
<dbReference type="PANTHER" id="PTHR42889">
    <property type="entry name" value="BLR3681 PROTEIN"/>
    <property type="match status" value="1"/>
</dbReference>
<dbReference type="Proteomes" id="UP001174909">
    <property type="component" value="Unassembled WGS sequence"/>
</dbReference>
<dbReference type="Pfam" id="PF04909">
    <property type="entry name" value="Amidohydro_2"/>
    <property type="match status" value="1"/>
</dbReference>
<comment type="caution">
    <text evidence="2">The sequence shown here is derived from an EMBL/GenBank/DDBJ whole genome shotgun (WGS) entry which is preliminary data.</text>
</comment>
<reference evidence="2" key="1">
    <citation type="submission" date="2023-03" db="EMBL/GenBank/DDBJ databases">
        <authorList>
            <person name="Steffen K."/>
            <person name="Cardenas P."/>
        </authorList>
    </citation>
    <scope>NUCLEOTIDE SEQUENCE</scope>
</reference>
<dbReference type="InterPro" id="IPR006680">
    <property type="entry name" value="Amidohydro-rel"/>
</dbReference>
<dbReference type="GO" id="GO:0016787">
    <property type="term" value="F:hydrolase activity"/>
    <property type="evidence" value="ECO:0007669"/>
    <property type="project" value="InterPro"/>
</dbReference>
<dbReference type="SUPFAM" id="SSF51556">
    <property type="entry name" value="Metallo-dependent hydrolases"/>
    <property type="match status" value="1"/>
</dbReference>
<name>A0AA35TIL2_GEOBA</name>
<dbReference type="PANTHER" id="PTHR42889:SF1">
    <property type="entry name" value="BLR3681 PROTEIN"/>
    <property type="match status" value="1"/>
</dbReference>
<feature type="domain" description="Amidohydrolase-related" evidence="1">
    <location>
        <begin position="210"/>
        <end position="447"/>
    </location>
</feature>
<dbReference type="InterPro" id="IPR032466">
    <property type="entry name" value="Metal_Hydrolase"/>
</dbReference>
<dbReference type="EMBL" id="CASHTH010003739">
    <property type="protein sequence ID" value="CAI8048617.1"/>
    <property type="molecule type" value="Genomic_DNA"/>
</dbReference>
<proteinExistence type="predicted"/>
<evidence type="ECO:0000313" key="2">
    <source>
        <dbReference type="EMBL" id="CAI8048617.1"/>
    </source>
</evidence>
<dbReference type="Gene3D" id="3.20.20.140">
    <property type="entry name" value="Metal-dependent hydrolases"/>
    <property type="match status" value="1"/>
</dbReference>
<protein>
    <recommendedName>
        <fullName evidence="1">Amidohydrolase-related domain-containing protein</fullName>
    </recommendedName>
</protein>
<accession>A0AA35TIL2</accession>
<sequence length="494" mass="56187">MGDSWLTKEQLKVLRRANEDEGFRLPIPTQVISDGEIFPPPQSKQQAMVEALLKERAGVLGKQHGLNRRQFLRTASGMAAAFLAMNDVYGKVFTVDQAEAADFEAAGARLAALRDQFIFDAHTHHVHDDYTWEGQLFLLQYSRGDQEAGLPSWTGELEGRELDLKYFKFPHYLCRKKQLLTEDQLVASRNYINGMARTKRVYAHGTIWPSNQPFLDDMDRQAEELKIDSWKGYTIGDPLGLVPEANFPWRLDDEKVTYPAYEKAMKYGIKNLCIHKGLLPVDWKSFDNWPYAAVDDVVKAAKDWPELNFIIYHSGFRAFMDVRQFAEEFEQSGKIPWVDDLAEIPKKHGLTNVYGEIGLSFASCVTTYPRVAAAMLGRLIQGMGADHVIWGTDSIWFGSPQWQIDAFRRLDMPMDLQEKFGFAPLGPADSEVKKAILGYNSARMYGLGLTADGRPVEAFEKDRLARLRNDYLAAGGMRDNIYWGWIHQQDRAPA</sequence>
<evidence type="ECO:0000313" key="3">
    <source>
        <dbReference type="Proteomes" id="UP001174909"/>
    </source>
</evidence>
<keyword evidence="3" id="KW-1185">Reference proteome</keyword>
<dbReference type="AlphaFoldDB" id="A0AA35TIL2"/>
<organism evidence="2 3">
    <name type="scientific">Geodia barretti</name>
    <name type="common">Barrett's horny sponge</name>
    <dbReference type="NCBI Taxonomy" id="519541"/>
    <lineage>
        <taxon>Eukaryota</taxon>
        <taxon>Metazoa</taxon>
        <taxon>Porifera</taxon>
        <taxon>Demospongiae</taxon>
        <taxon>Heteroscleromorpha</taxon>
        <taxon>Tetractinellida</taxon>
        <taxon>Astrophorina</taxon>
        <taxon>Geodiidae</taxon>
        <taxon>Geodia</taxon>
    </lineage>
</organism>
<evidence type="ECO:0000259" key="1">
    <source>
        <dbReference type="Pfam" id="PF04909"/>
    </source>
</evidence>